<gene>
    <name evidence="2" type="ORF">DYU11_18335</name>
</gene>
<evidence type="ECO:0000313" key="2">
    <source>
        <dbReference type="EMBL" id="RIV21365.1"/>
    </source>
</evidence>
<dbReference type="OrthoDB" id="971890at2"/>
<proteinExistence type="predicted"/>
<keyword evidence="3" id="KW-1185">Reference proteome</keyword>
<comment type="caution">
    <text evidence="2">The sequence shown here is derived from an EMBL/GenBank/DDBJ whole genome shotgun (WGS) entry which is preliminary data.</text>
</comment>
<feature type="chain" id="PRO_5019080399" evidence="1">
    <location>
        <begin position="20"/>
        <end position="307"/>
    </location>
</feature>
<evidence type="ECO:0000313" key="3">
    <source>
        <dbReference type="Proteomes" id="UP000283523"/>
    </source>
</evidence>
<name>A0A418M6I1_9BACT</name>
<dbReference type="RefSeq" id="WP_119669159.1">
    <property type="nucleotide sequence ID" value="NZ_QXED01000005.1"/>
</dbReference>
<reference evidence="2 3" key="1">
    <citation type="submission" date="2018-08" db="EMBL/GenBank/DDBJ databases">
        <title>Fibrisoma montanum sp. nov., isolated from Danxia mountain soil.</title>
        <authorList>
            <person name="Huang Y."/>
        </authorList>
    </citation>
    <scope>NUCLEOTIDE SEQUENCE [LARGE SCALE GENOMIC DNA]</scope>
    <source>
        <strain evidence="2 3">HYT19</strain>
    </source>
</reference>
<accession>A0A418M6I1</accession>
<evidence type="ECO:0000256" key="1">
    <source>
        <dbReference type="SAM" id="SignalP"/>
    </source>
</evidence>
<feature type="signal peptide" evidence="1">
    <location>
        <begin position="1"/>
        <end position="19"/>
    </location>
</feature>
<dbReference type="Proteomes" id="UP000283523">
    <property type="component" value="Unassembled WGS sequence"/>
</dbReference>
<keyword evidence="1" id="KW-0732">Signal</keyword>
<dbReference type="EMBL" id="QXED01000005">
    <property type="protein sequence ID" value="RIV21365.1"/>
    <property type="molecule type" value="Genomic_DNA"/>
</dbReference>
<protein>
    <submittedName>
        <fullName evidence="2">Uncharacterized protein</fullName>
    </submittedName>
</protein>
<sequence>MKNLLILVIALLWGPIVNGQALNKANDTTSTNFPAGWFQIREMGGNYYIRPKTGNTSRINLPAGGTTGQVLAKTSGANGAVAWTTPGAAANGLPTGGTTGQVLTKTSSTDFAASWQTVSAPASYTYIDDDYTYNSVVIKTADINDVNASISSTSNQLVAMLVTAPVSETITRVGFEVSGNGSGLTANGATLKNGIALLDANRNVLATANCQTAFATVGLKTVALSNNVVVTAGQQYTILFVSTGTTPAGLRGFANLSGLSIVNLDMSAAPIRYMQKNSTDIPLSGQVDLTTSWTARTGGRYWIGFLK</sequence>
<dbReference type="AlphaFoldDB" id="A0A418M6I1"/>
<organism evidence="2 3">
    <name type="scientific">Fibrisoma montanum</name>
    <dbReference type="NCBI Taxonomy" id="2305895"/>
    <lineage>
        <taxon>Bacteria</taxon>
        <taxon>Pseudomonadati</taxon>
        <taxon>Bacteroidota</taxon>
        <taxon>Cytophagia</taxon>
        <taxon>Cytophagales</taxon>
        <taxon>Spirosomataceae</taxon>
        <taxon>Fibrisoma</taxon>
    </lineage>
</organism>